<comment type="caution">
    <text evidence="1">The sequence shown here is derived from an EMBL/GenBank/DDBJ whole genome shotgun (WGS) entry which is preliminary data.</text>
</comment>
<dbReference type="InterPro" id="IPR022789">
    <property type="entry name" value="ParD"/>
</dbReference>
<reference evidence="1 2" key="1">
    <citation type="submission" date="2013-01" db="EMBL/GenBank/DDBJ databases">
        <authorList>
            <person name="Bench S."/>
        </authorList>
    </citation>
    <scope>NUCLEOTIDE SEQUENCE [LARGE SCALE GENOMIC DNA]</scope>
    <source>
        <strain evidence="1 2">WH 0005</strain>
    </source>
</reference>
<organism evidence="1 2">
    <name type="scientific">Crocosphaera watsonii WH 0005</name>
    <dbReference type="NCBI Taxonomy" id="423472"/>
    <lineage>
        <taxon>Bacteria</taxon>
        <taxon>Bacillati</taxon>
        <taxon>Cyanobacteriota</taxon>
        <taxon>Cyanophyceae</taxon>
        <taxon>Oscillatoriophycideae</taxon>
        <taxon>Chroococcales</taxon>
        <taxon>Aphanothecaceae</taxon>
        <taxon>Crocosphaera</taxon>
    </lineage>
</organism>
<evidence type="ECO:0000313" key="2">
    <source>
        <dbReference type="Proteomes" id="UP000017981"/>
    </source>
</evidence>
<evidence type="ECO:0000313" key="1">
    <source>
        <dbReference type="EMBL" id="CCQ54382.1"/>
    </source>
</evidence>
<proteinExistence type="predicted"/>
<dbReference type="Pfam" id="PF03693">
    <property type="entry name" value="ParD_antitoxin"/>
    <property type="match status" value="1"/>
</dbReference>
<reference evidence="1 2" key="2">
    <citation type="submission" date="2013-09" db="EMBL/GenBank/DDBJ databases">
        <title>Whole genome comparison of six Crocosphaera watsonii strains with differing phenotypes.</title>
        <authorList>
            <person name="Bench S.R."/>
            <person name="Heller P."/>
            <person name="Frank I."/>
            <person name="Arciniega M."/>
            <person name="Shilova I.N."/>
            <person name="Zehr J.P."/>
        </authorList>
    </citation>
    <scope>NUCLEOTIDE SEQUENCE [LARGE SCALE GENOMIC DNA]</scope>
    <source>
        <strain evidence="1 2">WH 0005</strain>
    </source>
</reference>
<evidence type="ECO:0008006" key="3">
    <source>
        <dbReference type="Google" id="ProtNLM"/>
    </source>
</evidence>
<sequence length="54" mass="6414">MNITLSPEQEKFIQSQIARGNYQDVEQVIKEALTILEIINQENDQKRLEELRKK</sequence>
<dbReference type="InterPro" id="IPR038296">
    <property type="entry name" value="ParD_sf"/>
</dbReference>
<accession>T2INQ0</accession>
<protein>
    <recommendedName>
        <fullName evidence="3">Type II toxin-antitoxin system ParD family antitoxin</fullName>
    </recommendedName>
</protein>
<name>T2INQ0_CROWT</name>
<dbReference type="EMBL" id="CAQL01000154">
    <property type="protein sequence ID" value="CCQ54382.1"/>
    <property type="molecule type" value="Genomic_DNA"/>
</dbReference>
<gene>
    <name evidence="1" type="ORF">CWATWH0005_1833</name>
</gene>
<dbReference type="Gene3D" id="6.10.10.120">
    <property type="entry name" value="Antitoxin ParD1-like"/>
    <property type="match status" value="1"/>
</dbReference>
<dbReference type="RefSeq" id="WP_021832410.1">
    <property type="nucleotide sequence ID" value="NZ_CAQL01000154.1"/>
</dbReference>
<dbReference type="AlphaFoldDB" id="T2INQ0"/>
<dbReference type="Proteomes" id="UP000017981">
    <property type="component" value="Unassembled WGS sequence"/>
</dbReference>